<name>U3CHI7_9VIBR</name>
<proteinExistence type="predicted"/>
<dbReference type="AlphaFoldDB" id="U3CHI7"/>
<feature type="domain" description="SH3b" evidence="1">
    <location>
        <begin position="70"/>
        <end position="104"/>
    </location>
</feature>
<protein>
    <recommendedName>
        <fullName evidence="1">SH3b domain-containing protein</fullName>
    </recommendedName>
</protein>
<evidence type="ECO:0000313" key="2">
    <source>
        <dbReference type="EMBL" id="GAD77713.1"/>
    </source>
</evidence>
<reference evidence="2 3" key="1">
    <citation type="submission" date="2013-09" db="EMBL/GenBank/DDBJ databases">
        <title>Whole genome shotgun sequence of Vibrio azureus NBRC 104587.</title>
        <authorList>
            <person name="Isaki S."/>
            <person name="Hosoyama A."/>
            <person name="Numata M."/>
            <person name="Hashimoto M."/>
            <person name="Hosoyama Y."/>
            <person name="Tsuchikane K."/>
            <person name="Noguchi M."/>
            <person name="Hirakata S."/>
            <person name="Ichikawa N."/>
            <person name="Ohji S."/>
            <person name="Yamazoe A."/>
            <person name="Fujita N."/>
        </authorList>
    </citation>
    <scope>NUCLEOTIDE SEQUENCE [LARGE SCALE GENOMIC DNA]</scope>
    <source>
        <strain evidence="2 3">NBRC 104587</strain>
    </source>
</reference>
<dbReference type="eggNOG" id="ENOG5033NVI">
    <property type="taxonomic scope" value="Bacteria"/>
</dbReference>
<dbReference type="InterPro" id="IPR003646">
    <property type="entry name" value="SH3-like_bac-type"/>
</dbReference>
<dbReference type="EMBL" id="BATL01000087">
    <property type="protein sequence ID" value="GAD77713.1"/>
    <property type="molecule type" value="Genomic_DNA"/>
</dbReference>
<keyword evidence="3" id="KW-1185">Reference proteome</keyword>
<dbReference type="Gene3D" id="2.30.30.40">
    <property type="entry name" value="SH3 Domains"/>
    <property type="match status" value="1"/>
</dbReference>
<gene>
    <name evidence="2" type="ORF">VAZ01S_087_00040</name>
</gene>
<comment type="caution">
    <text evidence="2">The sequence shown here is derived from an EMBL/GenBank/DDBJ whole genome shotgun (WGS) entry which is preliminary data.</text>
</comment>
<dbReference type="OrthoDB" id="74312at2"/>
<dbReference type="Pfam" id="PF08239">
    <property type="entry name" value="SH3_3"/>
    <property type="match status" value="1"/>
</dbReference>
<accession>U3CHI7</accession>
<organism evidence="2 3">
    <name type="scientific">Vibrio azureus NBRC 104587</name>
    <dbReference type="NCBI Taxonomy" id="1219077"/>
    <lineage>
        <taxon>Bacteria</taxon>
        <taxon>Pseudomonadati</taxon>
        <taxon>Pseudomonadota</taxon>
        <taxon>Gammaproteobacteria</taxon>
        <taxon>Vibrionales</taxon>
        <taxon>Vibrionaceae</taxon>
        <taxon>Vibrio</taxon>
    </lineage>
</organism>
<evidence type="ECO:0000313" key="3">
    <source>
        <dbReference type="Proteomes" id="UP000016567"/>
    </source>
</evidence>
<evidence type="ECO:0000259" key="1">
    <source>
        <dbReference type="Pfam" id="PF08239"/>
    </source>
</evidence>
<sequence>MKKVLLILVVIVLLSGAGYYFFLFNKNETPEETETIQENVEALSEEIKQVVTREEPLTDPMEYYVVKRKVNVYNQADSKSLVVSTLYKGEKVTALESENGWLRLSDYIVLREGEEPSAEWVEAEGLSDAPLELKEQEKLSIIDGYLKKSDDFVEHQDLFRSKTQQLLDDGTCEPEDFEELGGWVRSFTYKKSNVYFIYCGGLSQSHKIYLNTDTQEIFQR</sequence>
<dbReference type="RefSeq" id="WP_021711450.1">
    <property type="nucleotide sequence ID" value="NZ_BAOB01000307.1"/>
</dbReference>
<dbReference type="Proteomes" id="UP000016567">
    <property type="component" value="Unassembled WGS sequence"/>
</dbReference>